<name>A0A9P1D609_9DINO</name>
<dbReference type="InterPro" id="IPR029058">
    <property type="entry name" value="AB_hydrolase_fold"/>
</dbReference>
<reference evidence="4" key="2">
    <citation type="submission" date="2024-04" db="EMBL/GenBank/DDBJ databases">
        <authorList>
            <person name="Chen Y."/>
            <person name="Shah S."/>
            <person name="Dougan E. K."/>
            <person name="Thang M."/>
            <person name="Chan C."/>
        </authorList>
    </citation>
    <scope>NUCLEOTIDE SEQUENCE [LARGE SCALE GENOMIC DNA]</scope>
</reference>
<evidence type="ECO:0000313" key="4">
    <source>
        <dbReference type="EMBL" id="CAL1156981.1"/>
    </source>
</evidence>
<reference evidence="3" key="1">
    <citation type="submission" date="2022-10" db="EMBL/GenBank/DDBJ databases">
        <authorList>
            <person name="Chen Y."/>
            <person name="Dougan E. K."/>
            <person name="Chan C."/>
            <person name="Rhodes N."/>
            <person name="Thang M."/>
        </authorList>
    </citation>
    <scope>NUCLEOTIDE SEQUENCE</scope>
</reference>
<feature type="signal peptide" evidence="1">
    <location>
        <begin position="1"/>
        <end position="23"/>
    </location>
</feature>
<dbReference type="GO" id="GO:0006508">
    <property type="term" value="P:proteolysis"/>
    <property type="evidence" value="ECO:0007669"/>
    <property type="project" value="UniProtKB-KW"/>
</dbReference>
<dbReference type="InterPro" id="IPR002921">
    <property type="entry name" value="Fungal_lipase-type"/>
</dbReference>
<dbReference type="SUPFAM" id="SSF53474">
    <property type="entry name" value="alpha/beta-Hydrolases"/>
    <property type="match status" value="1"/>
</dbReference>
<gene>
    <name evidence="3" type="ORF">C1SCF055_LOCUS29461</name>
</gene>
<proteinExistence type="predicted"/>
<dbReference type="Gene3D" id="3.40.50.1820">
    <property type="entry name" value="alpha/beta hydrolase"/>
    <property type="match status" value="1"/>
</dbReference>
<sequence length="320" mass="36231">MPLPWFHAVLKLLCLLASQRCLAYEHSMARSLAYLEKAVYCGREKFQKWDVGDSVTMAPKVNASQLRFVQSSEQAAAGIGRLIEPDGCFVAIRGTFGPISSLLDAVFWLMDFEHVLGCPSCQVVAGFYLAYLSIRDQIFHALAEFQCHQRPLYLVGHSQGAASLSYFLFDALMRKYTVQHMYALESPRPGNENFAEKLRALVGAADAWRVTHYQDLVPHLPPPGVFGYVHALPEIYYDTRNGTHYLECGVEDKNCSGRWWAWQLNTVDHDSFAQIYPCKCALPEARPESIWPPVAFLRSTSWVQTSMSTTFKERLMLLFG</sequence>
<dbReference type="PANTHER" id="PTHR45856">
    <property type="entry name" value="ALPHA/BETA-HYDROLASES SUPERFAMILY PROTEIN"/>
    <property type="match status" value="1"/>
</dbReference>
<keyword evidence="6" id="KW-1185">Reference proteome</keyword>
<accession>A0A9P1D609</accession>
<keyword evidence="5" id="KW-0378">Hydrolase</keyword>
<keyword evidence="5" id="KW-0645">Protease</keyword>
<evidence type="ECO:0000313" key="5">
    <source>
        <dbReference type="EMBL" id="CAL4790918.1"/>
    </source>
</evidence>
<evidence type="ECO:0000256" key="1">
    <source>
        <dbReference type="SAM" id="SignalP"/>
    </source>
</evidence>
<evidence type="ECO:0000259" key="2">
    <source>
        <dbReference type="Pfam" id="PF01764"/>
    </source>
</evidence>
<dbReference type="OrthoDB" id="426718at2759"/>
<comment type="caution">
    <text evidence="3">The sequence shown here is derived from an EMBL/GenBank/DDBJ whole genome shotgun (WGS) entry which is preliminary data.</text>
</comment>
<dbReference type="GO" id="GO:0008233">
    <property type="term" value="F:peptidase activity"/>
    <property type="evidence" value="ECO:0007669"/>
    <property type="project" value="UniProtKB-KW"/>
</dbReference>
<dbReference type="AlphaFoldDB" id="A0A9P1D609"/>
<dbReference type="GO" id="GO:0006629">
    <property type="term" value="P:lipid metabolic process"/>
    <property type="evidence" value="ECO:0007669"/>
    <property type="project" value="InterPro"/>
</dbReference>
<dbReference type="EMBL" id="CAMXCT020003301">
    <property type="protein sequence ID" value="CAL1156981.1"/>
    <property type="molecule type" value="Genomic_DNA"/>
</dbReference>
<organism evidence="3">
    <name type="scientific">Cladocopium goreaui</name>
    <dbReference type="NCBI Taxonomy" id="2562237"/>
    <lineage>
        <taxon>Eukaryota</taxon>
        <taxon>Sar</taxon>
        <taxon>Alveolata</taxon>
        <taxon>Dinophyceae</taxon>
        <taxon>Suessiales</taxon>
        <taxon>Symbiodiniaceae</taxon>
        <taxon>Cladocopium</taxon>
    </lineage>
</organism>
<dbReference type="EMBL" id="CAMXCT030003301">
    <property type="protein sequence ID" value="CAL4790918.1"/>
    <property type="molecule type" value="Genomic_DNA"/>
</dbReference>
<dbReference type="EMBL" id="CAMXCT010003301">
    <property type="protein sequence ID" value="CAI4003606.1"/>
    <property type="molecule type" value="Genomic_DNA"/>
</dbReference>
<evidence type="ECO:0000313" key="3">
    <source>
        <dbReference type="EMBL" id="CAI4003606.1"/>
    </source>
</evidence>
<evidence type="ECO:0000313" key="6">
    <source>
        <dbReference type="Proteomes" id="UP001152797"/>
    </source>
</evidence>
<dbReference type="CDD" id="cd00519">
    <property type="entry name" value="Lipase_3"/>
    <property type="match status" value="1"/>
</dbReference>
<dbReference type="Pfam" id="PF01764">
    <property type="entry name" value="Lipase_3"/>
    <property type="match status" value="1"/>
</dbReference>
<feature type="domain" description="Fungal lipase-type" evidence="2">
    <location>
        <begin position="89"/>
        <end position="222"/>
    </location>
</feature>
<keyword evidence="1" id="KW-0732">Signal</keyword>
<dbReference type="InterPro" id="IPR051218">
    <property type="entry name" value="Sec_MonoDiacylglyc_Lipase"/>
</dbReference>
<protein>
    <submittedName>
        <fullName evidence="5">Calpain-type cysteine protease DEK1</fullName>
    </submittedName>
</protein>
<dbReference type="PANTHER" id="PTHR45856:SF25">
    <property type="entry name" value="FUNGAL LIPASE-LIKE DOMAIN-CONTAINING PROTEIN"/>
    <property type="match status" value="1"/>
</dbReference>
<dbReference type="Proteomes" id="UP001152797">
    <property type="component" value="Unassembled WGS sequence"/>
</dbReference>
<feature type="chain" id="PRO_5043271036" evidence="1">
    <location>
        <begin position="24"/>
        <end position="320"/>
    </location>
</feature>